<name>A0A7D8Z4K0_VANHU</name>
<evidence type="ECO:0000313" key="1">
    <source>
        <dbReference type="EMBL" id="TXT15840.1"/>
    </source>
</evidence>
<protein>
    <submittedName>
        <fullName evidence="1">Uncharacterized protein</fullName>
    </submittedName>
</protein>
<accession>A0A7D8Z4K0</accession>
<sequence length="130" mass="14092">MAAVEALNTEVELISASILPAETLTSTDSGTWPRIVTVANSESQRSLLITVSDTYPIRGAVTIELKGNDVGRDEAVEWSAQIDAFLDEWDEGDGYVVALWTGNPDLPPDTHCTRCSRRTSSLSLRQTGIP</sequence>
<organism evidence="1 2">
    <name type="scientific">Vanrija humicola</name>
    <name type="common">Yeast</name>
    <name type="synonym">Cryptococcus humicola</name>
    <dbReference type="NCBI Taxonomy" id="5417"/>
    <lineage>
        <taxon>Eukaryota</taxon>
        <taxon>Fungi</taxon>
        <taxon>Dikarya</taxon>
        <taxon>Basidiomycota</taxon>
        <taxon>Agaricomycotina</taxon>
        <taxon>Tremellomycetes</taxon>
        <taxon>Trichosporonales</taxon>
        <taxon>Trichosporonaceae</taxon>
        <taxon>Vanrija</taxon>
    </lineage>
</organism>
<comment type="caution">
    <text evidence="1">The sequence shown here is derived from an EMBL/GenBank/DDBJ whole genome shotgun (WGS) entry which is preliminary data.</text>
</comment>
<keyword evidence="2" id="KW-1185">Reference proteome</keyword>
<reference evidence="1 2" key="1">
    <citation type="journal article" date="2019" name="PLoS Genet.">
        <title>Convergent evolution of linked mating-type loci in basidiomycete fungi.</title>
        <authorList>
            <person name="Sun S."/>
            <person name="Coelho M.A."/>
            <person name="Heitman J."/>
            <person name="Nowrousian M."/>
        </authorList>
    </citation>
    <scope>NUCLEOTIDE SEQUENCE [LARGE SCALE GENOMIC DNA]</scope>
    <source>
        <strain evidence="1 2">CBS 4282</strain>
    </source>
</reference>
<dbReference type="Proteomes" id="UP000473826">
    <property type="component" value="Unassembled WGS sequence"/>
</dbReference>
<dbReference type="EMBL" id="QKWK01000001">
    <property type="protein sequence ID" value="TXT15840.1"/>
    <property type="molecule type" value="Genomic_DNA"/>
</dbReference>
<evidence type="ECO:0000313" key="2">
    <source>
        <dbReference type="Proteomes" id="UP000473826"/>
    </source>
</evidence>
<gene>
    <name evidence="1" type="ORF">VHUM_00343</name>
</gene>
<proteinExistence type="predicted"/>
<dbReference type="OrthoDB" id="2595677at2759"/>
<dbReference type="AlphaFoldDB" id="A0A7D8Z4K0"/>